<feature type="transmembrane region" description="Helical" evidence="1">
    <location>
        <begin position="101"/>
        <end position="119"/>
    </location>
</feature>
<dbReference type="STRING" id="159292.SAMN05192546_108104"/>
<feature type="domain" description="Phosphatidic acid phosphatase type 2/haloperoxidase" evidence="2">
    <location>
        <begin position="57"/>
        <end position="164"/>
    </location>
</feature>
<proteinExistence type="predicted"/>
<feature type="transmembrane region" description="Helical" evidence="1">
    <location>
        <begin position="149"/>
        <end position="167"/>
    </location>
</feature>
<organism evidence="3 4">
    <name type="scientific">Tindallia californiensis</name>
    <dbReference type="NCBI Taxonomy" id="159292"/>
    <lineage>
        <taxon>Bacteria</taxon>
        <taxon>Bacillati</taxon>
        <taxon>Bacillota</taxon>
        <taxon>Clostridia</taxon>
        <taxon>Peptostreptococcales</taxon>
        <taxon>Tindalliaceae</taxon>
        <taxon>Tindallia</taxon>
    </lineage>
</organism>
<reference evidence="3 4" key="1">
    <citation type="submission" date="2016-10" db="EMBL/GenBank/DDBJ databases">
        <authorList>
            <person name="de Groot N.N."/>
        </authorList>
    </citation>
    <scope>NUCLEOTIDE SEQUENCE [LARGE SCALE GENOMIC DNA]</scope>
    <source>
        <strain evidence="3 4">APO</strain>
    </source>
</reference>
<name>A0A1H3Q694_9FIRM</name>
<dbReference type="InterPro" id="IPR000326">
    <property type="entry name" value="PAP2/HPO"/>
</dbReference>
<gene>
    <name evidence="3" type="ORF">SAMN05192546_108104</name>
</gene>
<evidence type="ECO:0000313" key="4">
    <source>
        <dbReference type="Proteomes" id="UP000199230"/>
    </source>
</evidence>
<dbReference type="AlphaFoldDB" id="A0A1H3Q694"/>
<dbReference type="EMBL" id="FNPV01000008">
    <property type="protein sequence ID" value="SDZ08780.1"/>
    <property type="molecule type" value="Genomic_DNA"/>
</dbReference>
<evidence type="ECO:0000259" key="2">
    <source>
        <dbReference type="SMART" id="SM00014"/>
    </source>
</evidence>
<sequence>MLLKIDAMLFMNLFQFANKNDGLGNIMVTITNHSSKVFAMIYLIGIGILLVKRKKVVLPFIIAPATAFITVHIIRFLYERPRPFVAMDIDSLIYHAPDGSLPSMHAVSAFVIAVAIWHVNKNVGRWVLILAGITGLSRVMVGVHYPLDVLLGALLAIGIGHITFKTVHW</sequence>
<feature type="transmembrane region" description="Helical" evidence="1">
    <location>
        <begin position="33"/>
        <end position="51"/>
    </location>
</feature>
<keyword evidence="1" id="KW-0472">Membrane</keyword>
<keyword evidence="1" id="KW-0812">Transmembrane</keyword>
<dbReference type="Pfam" id="PF01569">
    <property type="entry name" value="PAP2"/>
    <property type="match status" value="1"/>
</dbReference>
<protein>
    <submittedName>
        <fullName evidence="3">Undecaprenyl-diphosphatase</fullName>
    </submittedName>
</protein>
<dbReference type="OrthoDB" id="9789113at2"/>
<accession>A0A1H3Q694</accession>
<dbReference type="Gene3D" id="1.20.144.10">
    <property type="entry name" value="Phosphatidic acid phosphatase type 2/haloperoxidase"/>
    <property type="match status" value="1"/>
</dbReference>
<evidence type="ECO:0000256" key="1">
    <source>
        <dbReference type="SAM" id="Phobius"/>
    </source>
</evidence>
<dbReference type="SMART" id="SM00014">
    <property type="entry name" value="acidPPc"/>
    <property type="match status" value="1"/>
</dbReference>
<dbReference type="InterPro" id="IPR036938">
    <property type="entry name" value="PAP2/HPO_sf"/>
</dbReference>
<keyword evidence="1" id="KW-1133">Transmembrane helix</keyword>
<dbReference type="Proteomes" id="UP000199230">
    <property type="component" value="Unassembled WGS sequence"/>
</dbReference>
<evidence type="ECO:0000313" key="3">
    <source>
        <dbReference type="EMBL" id="SDZ08780.1"/>
    </source>
</evidence>
<dbReference type="PANTHER" id="PTHR14969">
    <property type="entry name" value="SPHINGOSINE-1-PHOSPHATE PHOSPHOHYDROLASE"/>
    <property type="match status" value="1"/>
</dbReference>
<keyword evidence="4" id="KW-1185">Reference proteome</keyword>
<feature type="transmembrane region" description="Helical" evidence="1">
    <location>
        <begin position="58"/>
        <end position="78"/>
    </location>
</feature>
<dbReference type="PANTHER" id="PTHR14969:SF58">
    <property type="entry name" value="UNDECAPRENYL-DIPHOSPHATASE BCRC"/>
    <property type="match status" value="1"/>
</dbReference>
<dbReference type="RefSeq" id="WP_093314627.1">
    <property type="nucleotide sequence ID" value="NZ_FNPV01000008.1"/>
</dbReference>
<dbReference type="SUPFAM" id="SSF48317">
    <property type="entry name" value="Acid phosphatase/Vanadium-dependent haloperoxidase"/>
    <property type="match status" value="1"/>
</dbReference>